<feature type="transmembrane region" description="Helical" evidence="2">
    <location>
        <begin position="499"/>
        <end position="515"/>
    </location>
</feature>
<organism evidence="4 5">
    <name type="scientific">Siminovitchia acidinfaciens</name>
    <dbReference type="NCBI Taxonomy" id="2321395"/>
    <lineage>
        <taxon>Bacteria</taxon>
        <taxon>Bacillati</taxon>
        <taxon>Bacillota</taxon>
        <taxon>Bacilli</taxon>
        <taxon>Bacillales</taxon>
        <taxon>Bacillaceae</taxon>
        <taxon>Siminovitchia</taxon>
    </lineage>
</organism>
<feature type="coiled-coil region" evidence="1">
    <location>
        <begin position="564"/>
        <end position="608"/>
    </location>
</feature>
<evidence type="ECO:0000313" key="4">
    <source>
        <dbReference type="EMBL" id="RST75158.1"/>
    </source>
</evidence>
<dbReference type="Proteomes" id="UP000287156">
    <property type="component" value="Unassembled WGS sequence"/>
</dbReference>
<accession>A0A429Y1R5</accession>
<keyword evidence="5" id="KW-1185">Reference proteome</keyword>
<feature type="coiled-coil region" evidence="1">
    <location>
        <begin position="274"/>
        <end position="301"/>
    </location>
</feature>
<dbReference type="EMBL" id="QYTV02000003">
    <property type="protein sequence ID" value="RST75158.1"/>
    <property type="molecule type" value="Genomic_DNA"/>
</dbReference>
<dbReference type="Pfam" id="PF13514">
    <property type="entry name" value="AAA_27"/>
    <property type="match status" value="1"/>
</dbReference>
<dbReference type="Gene3D" id="3.40.50.300">
    <property type="entry name" value="P-loop containing nucleotide triphosphate hydrolases"/>
    <property type="match status" value="2"/>
</dbReference>
<protein>
    <recommendedName>
        <fullName evidence="3">YhaN AAA domain-containing protein</fullName>
    </recommendedName>
</protein>
<feature type="coiled-coil region" evidence="1">
    <location>
        <begin position="377"/>
        <end position="472"/>
    </location>
</feature>
<dbReference type="PANTHER" id="PTHR41259:SF1">
    <property type="entry name" value="DOUBLE-STRAND BREAK REPAIR RAD50 ATPASE, PUTATIVE-RELATED"/>
    <property type="match status" value="1"/>
</dbReference>
<dbReference type="OrthoDB" id="9764467at2"/>
<comment type="caution">
    <text evidence="4">The sequence shown here is derived from an EMBL/GenBank/DDBJ whole genome shotgun (WGS) entry which is preliminary data.</text>
</comment>
<name>A0A429Y1R5_9BACI</name>
<sequence>MKLKQIHIYGFGRLNDFKVDNIEDMQLFFGENEAGKSTIMSFIHSILFGFPTLQQSELRYEPKTHTSYGGKLVFDSEKYGEIVIERVKGKAAGDVNVLLENGPTEASDFLPTLLNGTDKTMYRSIFSFDLQGIQEIQRLKEDDIGKYLIAAGTVGTDDLLQVEKQIQRELNQLFKPGGRKPMLNEQLKNLRHKEQQLKHAKQQNALYESLLAEIEEINSRVKTSKELLDNRKEEHGSLSDIFKKWPLIKERNQIKKRLLELDGVAFPMDGLKRLEKYNDRLLEISSTLKTVEQRIANTKREMKENAFLVDFNKNKAETFIREWPKQQQEMEELAKLEHVIAGARTEYESIVAELHYSSEKAQSVKCLNLGIDMKARIKETLQQYMRYEGRMKDLEDRLELDRKEIIALENACEAIEKQLVSESTFKDWKVLYERRESAADLEEQRKELQEEVEGLKNRKKRADEIYQKKKSQTVILSSAFLLIFFSMFIWGFLSKQWTLTIVAVAGIVYTIVSFLRRGEGTSPDFITETLNAKREKLKKTEELLETSIGDIHVVHQFKQQLVLREKWKDQFSRLEEQKKKFEESCSLLQKVRDSVDAEEKKLDDIKVKLGLSENFSHRKIEDAFSMLKELQQLDQQIGEIEAQKVQILNGQEKWHENLLQFLMERDIEFHEPAQAIYILQKTLKKEQEKEILLKELGKKLSELNVNILQIQNEKAALLSSLNKLFEAADVTCEEDFRKKSRLFEERNHLLERLALLEDQLGEEDDKIVQNHDELQRKINRLSEEMNELSRHLEEDRNRLAILNQEVRFLEEGGTYTENLHHFRQMRSTFNEEAHGWAELAVAASLLEKVMGKYKEGRFPKVIRKATEYFSFLTDDEYIRLHVHPDGNLTVERKDRILFSPAELSRGTGEQLYIAIRLALVHVLKEEYPFPVIIDDGFVNFDQERTKRMLQLIQNFSADAQVLLFTCHGHIANQFSDEQVIHIQQRLLQPNVAE</sequence>
<evidence type="ECO:0000313" key="5">
    <source>
        <dbReference type="Proteomes" id="UP000287156"/>
    </source>
</evidence>
<dbReference type="InterPro" id="IPR038734">
    <property type="entry name" value="YhaN_AAA"/>
</dbReference>
<reference evidence="4" key="1">
    <citation type="submission" date="2018-12" db="EMBL/GenBank/DDBJ databases">
        <authorList>
            <person name="Sun L."/>
            <person name="Chen Z."/>
        </authorList>
    </citation>
    <scope>NUCLEOTIDE SEQUENCE [LARGE SCALE GENOMIC DNA]</scope>
    <source>
        <strain evidence="4">3-2-2</strain>
    </source>
</reference>
<dbReference type="AlphaFoldDB" id="A0A429Y1R5"/>
<feature type="transmembrane region" description="Helical" evidence="2">
    <location>
        <begin position="474"/>
        <end position="493"/>
    </location>
</feature>
<evidence type="ECO:0000256" key="2">
    <source>
        <dbReference type="SAM" id="Phobius"/>
    </source>
</evidence>
<dbReference type="InterPro" id="IPR027417">
    <property type="entry name" value="P-loop_NTPase"/>
</dbReference>
<feature type="coiled-coil region" evidence="1">
    <location>
        <begin position="183"/>
        <end position="234"/>
    </location>
</feature>
<feature type="coiled-coil region" evidence="1">
    <location>
        <begin position="739"/>
        <end position="812"/>
    </location>
</feature>
<keyword evidence="2" id="KW-0812">Transmembrane</keyword>
<dbReference type="SUPFAM" id="SSF52540">
    <property type="entry name" value="P-loop containing nucleoside triphosphate hydrolases"/>
    <property type="match status" value="1"/>
</dbReference>
<evidence type="ECO:0000259" key="3">
    <source>
        <dbReference type="Pfam" id="PF13514"/>
    </source>
</evidence>
<keyword evidence="2" id="KW-0472">Membrane</keyword>
<proteinExistence type="predicted"/>
<dbReference type="RefSeq" id="WP_126049387.1">
    <property type="nucleotide sequence ID" value="NZ_QYTV02000003.1"/>
</dbReference>
<keyword evidence="2" id="KW-1133">Transmembrane helix</keyword>
<feature type="domain" description="YhaN AAA" evidence="3">
    <location>
        <begin position="1"/>
        <end position="202"/>
    </location>
</feature>
<gene>
    <name evidence="4" type="ORF">D4T97_007825</name>
</gene>
<keyword evidence="1" id="KW-0175">Coiled coil</keyword>
<dbReference type="PANTHER" id="PTHR41259">
    <property type="entry name" value="DOUBLE-STRAND BREAK REPAIR RAD50 ATPASE, PUTATIVE-RELATED"/>
    <property type="match status" value="1"/>
</dbReference>
<evidence type="ECO:0000256" key="1">
    <source>
        <dbReference type="SAM" id="Coils"/>
    </source>
</evidence>